<dbReference type="Gene3D" id="3.40.630.30">
    <property type="match status" value="1"/>
</dbReference>
<dbReference type="SUPFAM" id="SSF46785">
    <property type="entry name" value="Winged helix' DNA-binding domain"/>
    <property type="match status" value="1"/>
</dbReference>
<sequence length="317" mass="34746">MTDISQSEVAALRAFNRLYTRRLGLLNARLDGSPFTLTEARILYELAQRTAPAAADILRALDLDSGQLSRTLKRFAERGLLESDADPEGGRRRPLSLTRAGRATFAALERNTNEAVGTLLRTLPEGRRRRLLSAVDSITKVFEDSSMPEATLRDLKPGDLGWIAHRQAVLYAEEYGWNGEFDAMAARILADFVQSFDSGHDAAWIAEIDGRVAGSVFLVRGETPGTGKLRLLYVEPEARGTGLGAKLVDACIARARQVGDRSLMLWTNDILAAARRIYQRAGFSLVEEAPHHSFGKDLMGQIWELRLDGAAPAGKAA</sequence>
<dbReference type="RefSeq" id="WP_213668436.1">
    <property type="nucleotide sequence ID" value="NZ_JAHCDA010000001.1"/>
</dbReference>
<feature type="domain" description="HTH marR-type" evidence="2">
    <location>
        <begin position="1"/>
        <end position="140"/>
    </location>
</feature>
<protein>
    <submittedName>
        <fullName evidence="4">MarR family transcriptional regulator</fullName>
    </submittedName>
</protein>
<dbReference type="SMART" id="SM00347">
    <property type="entry name" value="HTH_MARR"/>
    <property type="match status" value="1"/>
</dbReference>
<dbReference type="InterPro" id="IPR000835">
    <property type="entry name" value="HTH_MarR-typ"/>
</dbReference>
<dbReference type="Pfam" id="PF12802">
    <property type="entry name" value="MarR_2"/>
    <property type="match status" value="1"/>
</dbReference>
<feature type="domain" description="N-acetyltransferase" evidence="3">
    <location>
        <begin position="150"/>
        <end position="308"/>
    </location>
</feature>
<dbReference type="SUPFAM" id="SSF55729">
    <property type="entry name" value="Acyl-CoA N-acyltransferases (Nat)"/>
    <property type="match status" value="1"/>
</dbReference>
<dbReference type="Pfam" id="PF00583">
    <property type="entry name" value="Acetyltransf_1"/>
    <property type="match status" value="1"/>
</dbReference>
<comment type="caution">
    <text evidence="4">The sequence shown here is derived from an EMBL/GenBank/DDBJ whole genome shotgun (WGS) entry which is preliminary data.</text>
</comment>
<evidence type="ECO:0000256" key="1">
    <source>
        <dbReference type="ARBA" id="ARBA00022679"/>
    </source>
</evidence>
<dbReference type="InterPro" id="IPR016181">
    <property type="entry name" value="Acyl_CoA_acyltransferase"/>
</dbReference>
<proteinExistence type="predicted"/>
<keyword evidence="1" id="KW-0808">Transferase</keyword>
<gene>
    <name evidence="4" type="ORF">KHU32_02395</name>
</gene>
<dbReference type="InterPro" id="IPR000182">
    <property type="entry name" value="GNAT_dom"/>
</dbReference>
<dbReference type="PROSITE" id="PS50995">
    <property type="entry name" value="HTH_MARR_2"/>
    <property type="match status" value="1"/>
</dbReference>
<evidence type="ECO:0000259" key="3">
    <source>
        <dbReference type="PROSITE" id="PS51186"/>
    </source>
</evidence>
<dbReference type="Proteomes" id="UP000766336">
    <property type="component" value="Unassembled WGS sequence"/>
</dbReference>
<dbReference type="PROSITE" id="PS51186">
    <property type="entry name" value="GNAT"/>
    <property type="match status" value="1"/>
</dbReference>
<evidence type="ECO:0000313" key="4">
    <source>
        <dbReference type="EMBL" id="MBS7809769.1"/>
    </source>
</evidence>
<dbReference type="InterPro" id="IPR036388">
    <property type="entry name" value="WH-like_DNA-bd_sf"/>
</dbReference>
<name>A0ABS5Q8G8_9PROT</name>
<accession>A0ABS5Q8G8</accession>
<dbReference type="InterPro" id="IPR036390">
    <property type="entry name" value="WH_DNA-bd_sf"/>
</dbReference>
<dbReference type="Gene3D" id="1.10.10.10">
    <property type="entry name" value="Winged helix-like DNA-binding domain superfamily/Winged helix DNA-binding domain"/>
    <property type="match status" value="1"/>
</dbReference>
<dbReference type="InterPro" id="IPR050769">
    <property type="entry name" value="NAT_camello-type"/>
</dbReference>
<organism evidence="4 5">
    <name type="scientific">Roseococcus pinisoli</name>
    <dbReference type="NCBI Taxonomy" id="2835040"/>
    <lineage>
        <taxon>Bacteria</taxon>
        <taxon>Pseudomonadati</taxon>
        <taxon>Pseudomonadota</taxon>
        <taxon>Alphaproteobacteria</taxon>
        <taxon>Acetobacterales</taxon>
        <taxon>Roseomonadaceae</taxon>
        <taxon>Roseococcus</taxon>
    </lineage>
</organism>
<dbReference type="CDD" id="cd04301">
    <property type="entry name" value="NAT_SF"/>
    <property type="match status" value="1"/>
</dbReference>
<dbReference type="EMBL" id="JAHCDA010000001">
    <property type="protein sequence ID" value="MBS7809769.1"/>
    <property type="molecule type" value="Genomic_DNA"/>
</dbReference>
<keyword evidence="5" id="KW-1185">Reference proteome</keyword>
<evidence type="ECO:0000313" key="5">
    <source>
        <dbReference type="Proteomes" id="UP000766336"/>
    </source>
</evidence>
<reference evidence="4 5" key="1">
    <citation type="submission" date="2021-05" db="EMBL/GenBank/DDBJ databases">
        <title>Roseococcus sp. XZZS9, whole genome shotgun sequencing project.</title>
        <authorList>
            <person name="Zhao G."/>
            <person name="Shen L."/>
        </authorList>
    </citation>
    <scope>NUCLEOTIDE SEQUENCE [LARGE SCALE GENOMIC DNA]</scope>
    <source>
        <strain evidence="4 5">XZZS9</strain>
    </source>
</reference>
<dbReference type="PANTHER" id="PTHR13947:SF37">
    <property type="entry name" value="LD18367P"/>
    <property type="match status" value="1"/>
</dbReference>
<dbReference type="PANTHER" id="PTHR13947">
    <property type="entry name" value="GNAT FAMILY N-ACETYLTRANSFERASE"/>
    <property type="match status" value="1"/>
</dbReference>
<evidence type="ECO:0000259" key="2">
    <source>
        <dbReference type="PROSITE" id="PS50995"/>
    </source>
</evidence>